<evidence type="ECO:0000256" key="7">
    <source>
        <dbReference type="ARBA" id="ARBA00071505"/>
    </source>
</evidence>
<dbReference type="Gene3D" id="1.50.10.10">
    <property type="match status" value="1"/>
</dbReference>
<evidence type="ECO:0000256" key="2">
    <source>
        <dbReference type="ARBA" id="ARBA00022801"/>
    </source>
</evidence>
<dbReference type="GO" id="GO:0005975">
    <property type="term" value="P:carbohydrate metabolic process"/>
    <property type="evidence" value="ECO:0007669"/>
    <property type="project" value="InterPro"/>
</dbReference>
<evidence type="ECO:0000256" key="8">
    <source>
        <dbReference type="ARBA" id="ARBA00079982"/>
    </source>
</evidence>
<dbReference type="InterPro" id="IPR012341">
    <property type="entry name" value="6hp_glycosidase-like_sf"/>
</dbReference>
<dbReference type="Proteomes" id="UP000186922">
    <property type="component" value="Unassembled WGS sequence"/>
</dbReference>
<evidence type="ECO:0000256" key="3">
    <source>
        <dbReference type="ARBA" id="ARBA00023295"/>
    </source>
</evidence>
<comment type="caution">
    <text evidence="11">The sequence shown here is derived from an EMBL/GenBank/DDBJ whole genome shotgun (WGS) entry which is preliminary data.</text>
</comment>
<evidence type="ECO:0000313" key="11">
    <source>
        <dbReference type="EMBL" id="GAV05941.1"/>
    </source>
</evidence>
<organism evidence="11 12">
    <name type="scientific">Ramazzottius varieornatus</name>
    <name type="common">Water bear</name>
    <name type="synonym">Tardigrade</name>
    <dbReference type="NCBI Taxonomy" id="947166"/>
    <lineage>
        <taxon>Eukaryota</taxon>
        <taxon>Metazoa</taxon>
        <taxon>Ecdysozoa</taxon>
        <taxon>Tardigrada</taxon>
        <taxon>Eutardigrada</taxon>
        <taxon>Parachela</taxon>
        <taxon>Hypsibioidea</taxon>
        <taxon>Ramazzottiidae</taxon>
        <taxon>Ramazzottius</taxon>
    </lineage>
</organism>
<sequence length="946" mass="107160">MGCIRVDNFTGSDNFIDAAVREINVGTSLRSSSERYESMWKHSQPYYSRICKRDLTVSRRNLANSLQQTAWSRYSTMATALVLKPDQSLHDDLCKKETDGEPLDCNSSLEQRWPVLPILTLAWFKANAERNGKSNNLWQPTIKDLSGMTNDASGKLPRHSSQLFSGHRNGQSNQRGRRRSFGSEDGVISKRRLILQPRCHFSSCSATDKPAPSPALMDEPVANLPADIHWSRSPWLFQSKSLPPVKYMPEVGNGYIATMVNTPWVHMNGLYDGQGTKSSRARIPSLVAFNAKISAKLVSQTFELNTREGVFTETLQYENPSLAVKREVFAHRDNDNLLVSHISFVRPNDGNDKEKRLDITFKNHLNEEQLLSEDIDFAPTDTFTLTSNKSEITFKRADGKTKSPEASEMDPSPVSLLWNSTLRNVSLEPGSETNVHMYAFIGSSFDENLQAAKQYLDLSYQEIRQAHVDRWSSYWNNGRIDVDPKENFQLAQALNGSLYYMLSSLHNKERSGHRYIGLSPGGLARGSVNTNYSGHVFWDTETWMYPPILNFYPDMAKIILEYRVAMLDEAKANAKLTGHEGARFAWESAFTGKETSPWSFSGDYEVHITGDIAFAVRQLLYVIDDKMKAIQDLRLEEMAIEMARFWQSRSTCTDPDGECHIRDVMPPDEYHHPVDDSVYTNYVAKLALELPAYIFKITGNSHPDNERWLSTAKRLVMPKGVSHGKEYHLEFNGFTPGILHPKSIVKVPEIKQADVILLGYPLDMEMSAELRRNDLEMYRKVTDLAGPAMTWGMFAVGYLELEDLKEANSLFEKNYENIVEPFGVWSECSNGEGCLNFLTGMGGFLQAVINGYGGIRIREDYITLHPHPLPKTTTWSLVGYKHLGYQFDMTFDFSQNTMTIRTVNKSSMAPTLEFRTETGNVYDLSRAGHALAIPIEKSIIRPRNSQ</sequence>
<dbReference type="STRING" id="947166.A0A1D1VXY0"/>
<comment type="function">
    <text evidence="5">Catalyzes the hydrolysis of glucose from the disaccharide unit linked to hydroxylysine residues of collagen and collagen-like proteins.</text>
</comment>
<accession>A0A1D1VXY0</accession>
<dbReference type="EMBL" id="BDGG01000012">
    <property type="protein sequence ID" value="GAV05941.1"/>
    <property type="molecule type" value="Genomic_DNA"/>
</dbReference>
<gene>
    <name evidence="11" type="primary">RvY_15992-1</name>
    <name evidence="11" type="synonym">RvY_15992.1</name>
    <name evidence="11" type="ORF">RvY_15992</name>
</gene>
<feature type="domain" description="Glycoside hydrolase family 65 central catalytic" evidence="10">
    <location>
        <begin position="524"/>
        <end position="699"/>
    </location>
</feature>
<evidence type="ECO:0000256" key="9">
    <source>
        <dbReference type="SAM" id="MobiDB-lite"/>
    </source>
</evidence>
<comment type="similarity">
    <text evidence="1">Belongs to the glycosyl hydrolase 65 family.</text>
</comment>
<comment type="catalytic activity">
    <reaction evidence="4">
        <text>(5R)-5-O-[alpha-D-glucosyl-(1-&gt;2)-beta-D-galactosyl]-5-hydroxy-L-lysyl-[collagen] + H2O = (5R)-5-O-(beta-D-galactosyl)-5-hydroxy-L-lysyl-[collagen] + D-glucose</text>
        <dbReference type="Rhea" id="RHEA:11068"/>
        <dbReference type="Rhea" id="RHEA-COMP:12753"/>
        <dbReference type="Rhea" id="RHEA-COMP:12754"/>
        <dbReference type="ChEBI" id="CHEBI:4167"/>
        <dbReference type="ChEBI" id="CHEBI:15377"/>
        <dbReference type="ChEBI" id="CHEBI:133443"/>
        <dbReference type="ChEBI" id="CHEBI:133452"/>
        <dbReference type="EC" id="3.2.1.107"/>
    </reaction>
</comment>
<dbReference type="InterPro" id="IPR008928">
    <property type="entry name" value="6-hairpin_glycosidase_sf"/>
</dbReference>
<dbReference type="AlphaFoldDB" id="A0A1D1VXY0"/>
<dbReference type="OrthoDB" id="200349at2759"/>
<evidence type="ECO:0000256" key="5">
    <source>
        <dbReference type="ARBA" id="ARBA00053339"/>
    </source>
</evidence>
<dbReference type="GO" id="GO:0047402">
    <property type="term" value="F:protein-glucosylgalactosylhydroxylysine glucosidase activity"/>
    <property type="evidence" value="ECO:0007669"/>
    <property type="project" value="UniProtKB-EC"/>
</dbReference>
<dbReference type="PANTHER" id="PTHR11051:SF8">
    <property type="entry name" value="PROTEIN-GLUCOSYLGALACTOSYLHYDROXYLYSINE GLUCOSIDASE"/>
    <property type="match status" value="1"/>
</dbReference>
<protein>
    <recommendedName>
        <fullName evidence="7">Protein-glucosylgalactosylhydroxylysine glucosidase</fullName>
        <ecNumber evidence="6">3.2.1.107</ecNumber>
    </recommendedName>
    <alternativeName>
        <fullName evidence="8">Acid trehalase-like protein 1</fullName>
    </alternativeName>
</protein>
<evidence type="ECO:0000256" key="4">
    <source>
        <dbReference type="ARBA" id="ARBA00051415"/>
    </source>
</evidence>
<evidence type="ECO:0000313" key="12">
    <source>
        <dbReference type="Proteomes" id="UP000186922"/>
    </source>
</evidence>
<name>A0A1D1VXY0_RAMVA</name>
<dbReference type="Pfam" id="PF03632">
    <property type="entry name" value="Glyco_hydro_65m"/>
    <property type="match status" value="1"/>
</dbReference>
<keyword evidence="12" id="KW-1185">Reference proteome</keyword>
<feature type="region of interest" description="Disordered" evidence="9">
    <location>
        <begin position="149"/>
        <end position="185"/>
    </location>
</feature>
<dbReference type="SUPFAM" id="SSF48208">
    <property type="entry name" value="Six-hairpin glycosidases"/>
    <property type="match status" value="1"/>
</dbReference>
<evidence type="ECO:0000256" key="1">
    <source>
        <dbReference type="ARBA" id="ARBA00006768"/>
    </source>
</evidence>
<reference evidence="11 12" key="1">
    <citation type="journal article" date="2016" name="Nat. Commun.">
        <title>Extremotolerant tardigrade genome and improved radiotolerance of human cultured cells by tardigrade-unique protein.</title>
        <authorList>
            <person name="Hashimoto T."/>
            <person name="Horikawa D.D."/>
            <person name="Saito Y."/>
            <person name="Kuwahara H."/>
            <person name="Kozuka-Hata H."/>
            <person name="Shin-I T."/>
            <person name="Minakuchi Y."/>
            <person name="Ohishi K."/>
            <person name="Motoyama A."/>
            <person name="Aizu T."/>
            <person name="Enomoto A."/>
            <person name="Kondo K."/>
            <person name="Tanaka S."/>
            <person name="Hara Y."/>
            <person name="Koshikawa S."/>
            <person name="Sagara H."/>
            <person name="Miura T."/>
            <person name="Yokobori S."/>
            <person name="Miyagawa K."/>
            <person name="Suzuki Y."/>
            <person name="Kubo T."/>
            <person name="Oyama M."/>
            <person name="Kohara Y."/>
            <person name="Fujiyama A."/>
            <person name="Arakawa K."/>
            <person name="Katayama T."/>
            <person name="Toyoda A."/>
            <person name="Kunieda T."/>
        </authorList>
    </citation>
    <scope>NUCLEOTIDE SEQUENCE [LARGE SCALE GENOMIC DNA]</scope>
    <source>
        <strain evidence="11 12">YOKOZUNA-1</strain>
    </source>
</reference>
<proteinExistence type="inferred from homology"/>
<dbReference type="PANTHER" id="PTHR11051">
    <property type="entry name" value="GLYCOSYL HYDROLASE-RELATED"/>
    <property type="match status" value="1"/>
</dbReference>
<dbReference type="EC" id="3.2.1.107" evidence="6"/>
<keyword evidence="2" id="KW-0378">Hydrolase</keyword>
<keyword evidence="3" id="KW-0326">Glycosidase</keyword>
<dbReference type="InterPro" id="IPR005195">
    <property type="entry name" value="Glyco_hydro_65_M"/>
</dbReference>
<evidence type="ECO:0000259" key="10">
    <source>
        <dbReference type="Pfam" id="PF03632"/>
    </source>
</evidence>
<evidence type="ECO:0000256" key="6">
    <source>
        <dbReference type="ARBA" id="ARBA00066430"/>
    </source>
</evidence>
<dbReference type="FunFam" id="1.50.10.10:FF:000023">
    <property type="entry name" value="Protein-glucosylgalactosylhydroxylysine glucosidase"/>
    <property type="match status" value="1"/>
</dbReference>